<evidence type="ECO:0000313" key="2">
    <source>
        <dbReference type="Proteomes" id="UP000037931"/>
    </source>
</evidence>
<organism evidence="1 2">
    <name type="scientific">Pseudomonas asplenii</name>
    <dbReference type="NCBI Taxonomy" id="53407"/>
    <lineage>
        <taxon>Bacteria</taxon>
        <taxon>Pseudomonadati</taxon>
        <taxon>Pseudomonadota</taxon>
        <taxon>Gammaproteobacteria</taxon>
        <taxon>Pseudomonadales</taxon>
        <taxon>Pseudomonadaceae</taxon>
        <taxon>Pseudomonas</taxon>
    </lineage>
</organism>
<comment type="caution">
    <text evidence="1">The sequence shown here is derived from an EMBL/GenBank/DDBJ whole genome shotgun (WGS) entry which is preliminary data.</text>
</comment>
<gene>
    <name evidence="1" type="ORF">PF66_01565</name>
</gene>
<reference evidence="1 2" key="1">
    <citation type="journal article" date="2015" name="PLoS ONE">
        <title>Rice-Infecting Pseudomonas Genomes Are Highly Accessorized and Harbor Multiple Putative Virulence Mechanisms to Cause Sheath Brown Rot.</title>
        <authorList>
            <person name="Quibod I.L."/>
            <person name="Grande G."/>
            <person name="Oreiro E.G."/>
            <person name="Borja F.N."/>
            <person name="Dossa G.S."/>
            <person name="Mauleon R."/>
            <person name="Cruz C.V."/>
            <person name="Oliva R."/>
        </authorList>
    </citation>
    <scope>NUCLEOTIDE SEQUENCE [LARGE SCALE GENOMIC DNA]</scope>
    <source>
        <strain evidence="1 2">IRRI 6609</strain>
    </source>
</reference>
<protein>
    <submittedName>
        <fullName evidence="1">Uncharacterized protein</fullName>
    </submittedName>
</protein>
<proteinExistence type="predicted"/>
<sequence length="34" mass="3712">MKILGFKLIYGDFLARSVRGISCAPPSSVRIDSN</sequence>
<name>A0A0M9GIF1_9PSED</name>
<accession>A0A0M9GIF1</accession>
<dbReference type="Proteomes" id="UP000037931">
    <property type="component" value="Unassembled WGS sequence"/>
</dbReference>
<keyword evidence="2" id="KW-1185">Reference proteome</keyword>
<dbReference type="PATRIC" id="fig|50340.43.peg.4722"/>
<evidence type="ECO:0000313" key="1">
    <source>
        <dbReference type="EMBL" id="KPA91982.1"/>
    </source>
</evidence>
<dbReference type="EMBL" id="JSYZ01000004">
    <property type="protein sequence ID" value="KPA91982.1"/>
    <property type="molecule type" value="Genomic_DNA"/>
</dbReference>
<dbReference type="AlphaFoldDB" id="A0A0M9GIF1"/>
<dbReference type="STRING" id="50340.PF66_01565"/>